<dbReference type="AlphaFoldDB" id="A0A367XPQ0"/>
<dbReference type="Gene3D" id="2.170.270.10">
    <property type="entry name" value="SET domain"/>
    <property type="match status" value="1"/>
</dbReference>
<keyword evidence="3" id="KW-1185">Reference proteome</keyword>
<dbReference type="PANTHER" id="PTHR12197:SF294">
    <property type="entry name" value="POTENTIAL PROTEIN LYSINE METHYLTRANSFERASE SET6"/>
    <property type="match status" value="1"/>
</dbReference>
<comment type="caution">
    <text evidence="2">The sequence shown here is derived from an EMBL/GenBank/DDBJ whole genome shotgun (WGS) entry which is preliminary data.</text>
</comment>
<evidence type="ECO:0000313" key="3">
    <source>
        <dbReference type="Proteomes" id="UP000253472"/>
    </source>
</evidence>
<dbReference type="CDD" id="cd20071">
    <property type="entry name" value="SET_SMYD"/>
    <property type="match status" value="1"/>
</dbReference>
<dbReference type="PANTHER" id="PTHR12197">
    <property type="entry name" value="HISTONE-LYSINE N-METHYLTRANSFERASE SMYD"/>
    <property type="match status" value="1"/>
</dbReference>
<dbReference type="InterPro" id="IPR001214">
    <property type="entry name" value="SET_dom"/>
</dbReference>
<dbReference type="OrthoDB" id="1028014at2759"/>
<dbReference type="SUPFAM" id="SSF82199">
    <property type="entry name" value="SET domain"/>
    <property type="match status" value="1"/>
</dbReference>
<gene>
    <name evidence="2" type="primary">SET6_0</name>
    <name evidence="2" type="ORF">Cantr_05210</name>
</gene>
<dbReference type="PROSITE" id="PS50280">
    <property type="entry name" value="SET"/>
    <property type="match status" value="1"/>
</dbReference>
<dbReference type="InterPro" id="IPR046341">
    <property type="entry name" value="SET_dom_sf"/>
</dbReference>
<accession>A0A367XPQ0</accession>
<dbReference type="STRING" id="5486.A0A367XPQ0"/>
<evidence type="ECO:0000313" key="2">
    <source>
        <dbReference type="EMBL" id="RCK55604.1"/>
    </source>
</evidence>
<dbReference type="GO" id="GO:0005634">
    <property type="term" value="C:nucleus"/>
    <property type="evidence" value="ECO:0007669"/>
    <property type="project" value="TreeGrafter"/>
</dbReference>
<dbReference type="SMART" id="SM00317">
    <property type="entry name" value="SET"/>
    <property type="match status" value="1"/>
</dbReference>
<feature type="domain" description="SET" evidence="1">
    <location>
        <begin position="24"/>
        <end position="345"/>
    </location>
</feature>
<dbReference type="Pfam" id="PF00856">
    <property type="entry name" value="SET"/>
    <property type="match status" value="1"/>
</dbReference>
<organism evidence="2 3">
    <name type="scientific">Candida viswanathii</name>
    <dbReference type="NCBI Taxonomy" id="5486"/>
    <lineage>
        <taxon>Eukaryota</taxon>
        <taxon>Fungi</taxon>
        <taxon>Dikarya</taxon>
        <taxon>Ascomycota</taxon>
        <taxon>Saccharomycotina</taxon>
        <taxon>Pichiomycetes</taxon>
        <taxon>Debaryomycetaceae</taxon>
        <taxon>Candida/Lodderomyces clade</taxon>
        <taxon>Candida</taxon>
    </lineage>
</organism>
<dbReference type="Proteomes" id="UP000253472">
    <property type="component" value="Unassembled WGS sequence"/>
</dbReference>
<dbReference type="InterPro" id="IPR050869">
    <property type="entry name" value="H3K4_H4K5_MeTrfase"/>
</dbReference>
<evidence type="ECO:0000259" key="1">
    <source>
        <dbReference type="PROSITE" id="PS50280"/>
    </source>
</evidence>
<sequence length="380" mass="43703">MTASEQSTLVDEYPIESILNRISPWFDVQKTKYGGRGCFATGSIPKGSVIHRSSTPVGFTIAKPFKKEVCTTCFEYDYGSTMKSKISKKSGKNTCSIFFCSDECAEKFTQDDVNEVLLNNLIAVEKNYLQGLTKPEVELKEPKDLEKEYLEEWDKVSTWESKLDAMKPTKRQNMIPRIDDSEYLEIKYVIGVLFNMYKCHGARISNYDFPELKPDETNQVEMVLFDLLYSSEYEKVKKYPYLLYSYINIYKFIRLSCTPELQPFINLSTVRAIIGKNLSNAFGIWSEVSDPSEDKEFLGYAVYPSASYFNHSCAPNIIKSRKGHSLEFTTLRDIESGEELCINYGNYTNEPVEIRRAQLSEWFFDCGCSKCVQELNSIKQ</sequence>
<protein>
    <recommendedName>
        <fullName evidence="1">SET domain-containing protein</fullName>
    </recommendedName>
</protein>
<dbReference type="EMBL" id="QLNQ01000029">
    <property type="protein sequence ID" value="RCK55604.1"/>
    <property type="molecule type" value="Genomic_DNA"/>
</dbReference>
<proteinExistence type="predicted"/>
<reference evidence="2 3" key="1">
    <citation type="submission" date="2018-06" db="EMBL/GenBank/DDBJ databases">
        <title>Whole genome sequencing of Candida tropicalis (genome annotated by CSBL at Korea University).</title>
        <authorList>
            <person name="Ahn J."/>
        </authorList>
    </citation>
    <scope>NUCLEOTIDE SEQUENCE [LARGE SCALE GENOMIC DNA]</scope>
    <source>
        <strain evidence="2 3">ATCC 20962</strain>
    </source>
</reference>
<name>A0A367XPQ0_9ASCO</name>